<dbReference type="Pfam" id="PF01864">
    <property type="entry name" value="CarS-like"/>
    <property type="match status" value="2"/>
</dbReference>
<feature type="transmembrane region" description="Helical" evidence="1">
    <location>
        <begin position="50"/>
        <end position="68"/>
    </location>
</feature>
<feature type="transmembrane region" description="Helical" evidence="1">
    <location>
        <begin position="120"/>
        <end position="150"/>
    </location>
</feature>
<dbReference type="EMBL" id="NSKD01000001">
    <property type="protein sequence ID" value="PAU81588.1"/>
    <property type="molecule type" value="Genomic_DNA"/>
</dbReference>
<dbReference type="InterPro" id="IPR032690">
    <property type="entry name" value="CarS"/>
</dbReference>
<evidence type="ECO:0008006" key="4">
    <source>
        <dbReference type="Google" id="ProtNLM"/>
    </source>
</evidence>
<organism evidence="2 3">
    <name type="scientific">Halovibrio salipaludis</name>
    <dbReference type="NCBI Taxonomy" id="2032626"/>
    <lineage>
        <taxon>Bacteria</taxon>
        <taxon>Pseudomonadati</taxon>
        <taxon>Pseudomonadota</taxon>
        <taxon>Gammaproteobacteria</taxon>
        <taxon>Oceanospirillales</taxon>
        <taxon>Halomonadaceae</taxon>
        <taxon>Halovibrio</taxon>
    </lineage>
</organism>
<dbReference type="PANTHER" id="PTHR39650:SF1">
    <property type="entry name" value="CDP-ARCHAEOL SYNTHASE"/>
    <property type="match status" value="1"/>
</dbReference>
<keyword evidence="1" id="KW-1133">Transmembrane helix</keyword>
<gene>
    <name evidence="2" type="ORF">CK501_00070</name>
</gene>
<sequence length="159" mass="17262">MLLIPELVALLIVANGAPLVLSRILGTRGYPVDCRLQLPDGRRLFGASKTWRGLAVAIVAAAVVAWLFRLGFIFGAVFGAAAMLGDLLSSFVKRRFGLGAGDRALGLDQLPEGLLPNFVAWWWLGVSGWVALLAALIFCVLNIWGSPLLYRLGIRRRPH</sequence>
<protein>
    <recommendedName>
        <fullName evidence="4">CDP-archaeol synthase</fullName>
    </recommendedName>
</protein>
<reference evidence="2 3" key="1">
    <citation type="submission" date="2017-08" db="EMBL/GenBank/DDBJ databases">
        <title>Halovibrio sewagensis sp. nov., isolated from wastewater of high salinity.</title>
        <authorList>
            <person name="Dong X."/>
            <person name="Zhang G."/>
        </authorList>
    </citation>
    <scope>NUCLEOTIDE SEQUENCE [LARGE SCALE GENOMIC DNA]</scope>
    <source>
        <strain evidence="2 3">YL5-2</strain>
    </source>
</reference>
<dbReference type="RefSeq" id="WP_095615695.1">
    <property type="nucleotide sequence ID" value="NZ_NSKD01000001.1"/>
</dbReference>
<evidence type="ECO:0000313" key="2">
    <source>
        <dbReference type="EMBL" id="PAU81588.1"/>
    </source>
</evidence>
<comment type="caution">
    <text evidence="2">The sequence shown here is derived from an EMBL/GenBank/DDBJ whole genome shotgun (WGS) entry which is preliminary data.</text>
</comment>
<dbReference type="Proteomes" id="UP000218896">
    <property type="component" value="Unassembled WGS sequence"/>
</dbReference>
<evidence type="ECO:0000313" key="3">
    <source>
        <dbReference type="Proteomes" id="UP000218896"/>
    </source>
</evidence>
<name>A0A2A2F9F5_9GAMM</name>
<keyword evidence="1" id="KW-0472">Membrane</keyword>
<keyword evidence="1" id="KW-0812">Transmembrane</keyword>
<evidence type="ECO:0000256" key="1">
    <source>
        <dbReference type="SAM" id="Phobius"/>
    </source>
</evidence>
<proteinExistence type="predicted"/>
<dbReference type="PANTHER" id="PTHR39650">
    <property type="entry name" value="CDP-ARCHAEOL SYNTHASE"/>
    <property type="match status" value="1"/>
</dbReference>
<accession>A0A2A2F9F5</accession>
<dbReference type="AlphaFoldDB" id="A0A2A2F9F5"/>
<dbReference type="OrthoDB" id="8850121at2"/>
<keyword evidence="3" id="KW-1185">Reference proteome</keyword>